<feature type="transmembrane region" description="Helical" evidence="10">
    <location>
        <begin position="101"/>
        <end position="119"/>
    </location>
</feature>
<dbReference type="PANTHER" id="PTHR44936:SF10">
    <property type="entry name" value="SENSOR PROTEIN RSTB"/>
    <property type="match status" value="1"/>
</dbReference>
<dbReference type="EC" id="2.7.13.3" evidence="3"/>
<keyword evidence="8 12" id="KW-0418">Kinase</keyword>
<dbReference type="OrthoDB" id="9785252at2"/>
<feature type="transmembrane region" description="Helical" evidence="10">
    <location>
        <begin position="45"/>
        <end position="64"/>
    </location>
</feature>
<sequence length="457" mass="49695">MNHAIEHDSPNVFAAGAPVRPYPGHSPLDDGGGAGRKNMQQLIQLRWIAVLGQVVTILSVRYLLGIALPLGWMLSLVLLLAVFNAVSILRLRLRQPVHNRELFAALLLDVLVLTAQLYFSGGISNPFVFLYLLQLTLAAMLLRPWSTWILVASAVSCILFLALSSQPLALAFDHEQGIGSLYVQGLVISFLLNAALIVVFITRISRNLRARDIHLAAMRQQAAEEEHIVRMGLLASGAAHELGTPLSTMAVILGDWQHSPAFSGDAEMKQEIGEMQAQVLRCKSIVNGILLSAGEARGDVLTESTVHTFLEELIEEWRTLRQPRRLVFENRFGEDLPIMSDTALKQMICNVLDNALEASPDWLRVIVSRQDEQLILTVLDGGQGFDADILANLGKPYHSSKGKPGGGLGLFLSMNVARTLGGSITAQNLIYGGASVTLTLPLSAITLDEDTYDAADG</sequence>
<comment type="catalytic activity">
    <reaction evidence="1">
        <text>ATP + protein L-histidine = ADP + protein N-phospho-L-histidine.</text>
        <dbReference type="EC" id="2.7.13.3"/>
    </reaction>
</comment>
<evidence type="ECO:0000313" key="13">
    <source>
        <dbReference type="Proteomes" id="UP000294692"/>
    </source>
</evidence>
<dbReference type="Proteomes" id="UP000294692">
    <property type="component" value="Unassembled WGS sequence"/>
</dbReference>
<keyword evidence="4" id="KW-1003">Cell membrane</keyword>
<dbReference type="PANTHER" id="PTHR44936">
    <property type="entry name" value="SENSOR PROTEIN CREC"/>
    <property type="match status" value="1"/>
</dbReference>
<evidence type="ECO:0000313" key="12">
    <source>
        <dbReference type="EMBL" id="TCV00718.1"/>
    </source>
</evidence>
<dbReference type="InterPro" id="IPR003594">
    <property type="entry name" value="HATPase_dom"/>
</dbReference>
<evidence type="ECO:0000256" key="10">
    <source>
        <dbReference type="SAM" id="Phobius"/>
    </source>
</evidence>
<dbReference type="GO" id="GO:0005524">
    <property type="term" value="F:ATP binding"/>
    <property type="evidence" value="ECO:0007669"/>
    <property type="project" value="UniProtKB-KW"/>
</dbReference>
<gene>
    <name evidence="12" type="ORF">EV686_103300</name>
</gene>
<feature type="transmembrane region" description="Helical" evidence="10">
    <location>
        <begin position="181"/>
        <end position="201"/>
    </location>
</feature>
<dbReference type="Gene3D" id="3.30.565.10">
    <property type="entry name" value="Histidine kinase-like ATPase, C-terminal domain"/>
    <property type="match status" value="1"/>
</dbReference>
<dbReference type="InterPro" id="IPR005467">
    <property type="entry name" value="His_kinase_dom"/>
</dbReference>
<dbReference type="RefSeq" id="WP_132475573.1">
    <property type="nucleotide sequence ID" value="NZ_JBHRVM010000001.1"/>
</dbReference>
<comment type="subcellular location">
    <subcellularLocation>
        <location evidence="2">Cell membrane</location>
        <topology evidence="2">Multi-pass membrane protein</topology>
    </subcellularLocation>
</comment>
<dbReference type="InterPro" id="IPR050980">
    <property type="entry name" value="2C_sensor_his_kinase"/>
</dbReference>
<evidence type="ECO:0000256" key="1">
    <source>
        <dbReference type="ARBA" id="ARBA00000085"/>
    </source>
</evidence>
<feature type="transmembrane region" description="Helical" evidence="10">
    <location>
        <begin position="125"/>
        <end position="142"/>
    </location>
</feature>
<feature type="transmembrane region" description="Helical" evidence="10">
    <location>
        <begin position="149"/>
        <end position="169"/>
    </location>
</feature>
<evidence type="ECO:0000259" key="11">
    <source>
        <dbReference type="PROSITE" id="PS50109"/>
    </source>
</evidence>
<keyword evidence="13" id="KW-1185">Reference proteome</keyword>
<keyword evidence="10" id="KW-1133">Transmembrane helix</keyword>
<keyword evidence="10" id="KW-0812">Transmembrane</keyword>
<comment type="caution">
    <text evidence="12">The sequence shown here is derived from an EMBL/GenBank/DDBJ whole genome shotgun (WGS) entry which is preliminary data.</text>
</comment>
<dbReference type="Pfam" id="PF25323">
    <property type="entry name" value="6TM_PilS"/>
    <property type="match status" value="1"/>
</dbReference>
<evidence type="ECO:0000256" key="5">
    <source>
        <dbReference type="ARBA" id="ARBA00022553"/>
    </source>
</evidence>
<organism evidence="12 13">
    <name type="scientific">Paracandidimonas soli</name>
    <dbReference type="NCBI Taxonomy" id="1917182"/>
    <lineage>
        <taxon>Bacteria</taxon>
        <taxon>Pseudomonadati</taxon>
        <taxon>Pseudomonadota</taxon>
        <taxon>Betaproteobacteria</taxon>
        <taxon>Burkholderiales</taxon>
        <taxon>Alcaligenaceae</taxon>
        <taxon>Paracandidimonas</taxon>
    </lineage>
</organism>
<dbReference type="InterPro" id="IPR036097">
    <property type="entry name" value="HisK_dim/P_sf"/>
</dbReference>
<dbReference type="SMART" id="SM00387">
    <property type="entry name" value="HATPase_c"/>
    <property type="match status" value="1"/>
</dbReference>
<feature type="domain" description="Histidine kinase" evidence="11">
    <location>
        <begin position="237"/>
        <end position="444"/>
    </location>
</feature>
<keyword evidence="6" id="KW-0808">Transferase</keyword>
<evidence type="ECO:0000256" key="8">
    <source>
        <dbReference type="ARBA" id="ARBA00022777"/>
    </source>
</evidence>
<accession>A0A4R3VAY2</accession>
<dbReference type="PRINTS" id="PR00344">
    <property type="entry name" value="BCTRLSENSOR"/>
</dbReference>
<keyword evidence="9" id="KW-0067">ATP-binding</keyword>
<protein>
    <recommendedName>
        <fullName evidence="3">histidine kinase</fullName>
        <ecNumber evidence="3">2.7.13.3</ecNumber>
    </recommendedName>
</protein>
<feature type="transmembrane region" description="Helical" evidence="10">
    <location>
        <begin position="70"/>
        <end position="89"/>
    </location>
</feature>
<evidence type="ECO:0000256" key="4">
    <source>
        <dbReference type="ARBA" id="ARBA00022475"/>
    </source>
</evidence>
<evidence type="ECO:0000256" key="9">
    <source>
        <dbReference type="ARBA" id="ARBA00022840"/>
    </source>
</evidence>
<evidence type="ECO:0000256" key="6">
    <source>
        <dbReference type="ARBA" id="ARBA00022679"/>
    </source>
</evidence>
<keyword evidence="7" id="KW-0547">Nucleotide-binding</keyword>
<dbReference type="AlphaFoldDB" id="A0A4R3VAY2"/>
<evidence type="ECO:0000256" key="3">
    <source>
        <dbReference type="ARBA" id="ARBA00012438"/>
    </source>
</evidence>
<reference evidence="12 13" key="1">
    <citation type="submission" date="2019-03" db="EMBL/GenBank/DDBJ databases">
        <title>Genomic Encyclopedia of Type Strains, Phase IV (KMG-IV): sequencing the most valuable type-strain genomes for metagenomic binning, comparative biology and taxonomic classification.</title>
        <authorList>
            <person name="Goeker M."/>
        </authorList>
    </citation>
    <scope>NUCLEOTIDE SEQUENCE [LARGE SCALE GENOMIC DNA]</scope>
    <source>
        <strain evidence="12 13">DSM 100048</strain>
    </source>
</reference>
<dbReference type="PROSITE" id="PS50109">
    <property type="entry name" value="HIS_KIN"/>
    <property type="match status" value="1"/>
</dbReference>
<dbReference type="GO" id="GO:0005886">
    <property type="term" value="C:plasma membrane"/>
    <property type="evidence" value="ECO:0007669"/>
    <property type="project" value="UniProtKB-SubCell"/>
</dbReference>
<dbReference type="InterPro" id="IPR003661">
    <property type="entry name" value="HisK_dim/P_dom"/>
</dbReference>
<dbReference type="InterPro" id="IPR036890">
    <property type="entry name" value="HATPase_C_sf"/>
</dbReference>
<evidence type="ECO:0000256" key="7">
    <source>
        <dbReference type="ARBA" id="ARBA00022741"/>
    </source>
</evidence>
<keyword evidence="5" id="KW-0597">Phosphoprotein</keyword>
<name>A0A4R3VAY2_9BURK</name>
<dbReference type="CDD" id="cd00082">
    <property type="entry name" value="HisKA"/>
    <property type="match status" value="1"/>
</dbReference>
<keyword evidence="10" id="KW-0472">Membrane</keyword>
<proteinExistence type="predicted"/>
<dbReference type="EMBL" id="SMBX01000003">
    <property type="protein sequence ID" value="TCV00718.1"/>
    <property type="molecule type" value="Genomic_DNA"/>
</dbReference>
<dbReference type="Pfam" id="PF02518">
    <property type="entry name" value="HATPase_c"/>
    <property type="match status" value="1"/>
</dbReference>
<evidence type="ECO:0000256" key="2">
    <source>
        <dbReference type="ARBA" id="ARBA00004651"/>
    </source>
</evidence>
<dbReference type="SUPFAM" id="SSF55874">
    <property type="entry name" value="ATPase domain of HSP90 chaperone/DNA topoisomerase II/histidine kinase"/>
    <property type="match status" value="1"/>
</dbReference>
<dbReference type="GO" id="GO:0000155">
    <property type="term" value="F:phosphorelay sensor kinase activity"/>
    <property type="evidence" value="ECO:0007669"/>
    <property type="project" value="InterPro"/>
</dbReference>
<dbReference type="Gene3D" id="1.10.287.130">
    <property type="match status" value="1"/>
</dbReference>
<dbReference type="InterPro" id="IPR004358">
    <property type="entry name" value="Sig_transdc_His_kin-like_C"/>
</dbReference>
<dbReference type="SUPFAM" id="SSF47384">
    <property type="entry name" value="Homodimeric domain of signal transducing histidine kinase"/>
    <property type="match status" value="1"/>
</dbReference>